<keyword evidence="2" id="KW-1133">Transmembrane helix</keyword>
<accession>A0A0F7ZPN0</accession>
<evidence type="ECO:0000256" key="2">
    <source>
        <dbReference type="SAM" id="Phobius"/>
    </source>
</evidence>
<gene>
    <name evidence="3" type="ORF">HIM_04942</name>
</gene>
<dbReference type="AlphaFoldDB" id="A0A0F7ZPN0"/>
<evidence type="ECO:0000256" key="1">
    <source>
        <dbReference type="ARBA" id="ARBA00023242"/>
    </source>
</evidence>
<dbReference type="PANTHER" id="PTHR38111:SF11">
    <property type="entry name" value="TRANSCRIPTION FACTOR DOMAIN-CONTAINING PROTEIN-RELATED"/>
    <property type="match status" value="1"/>
</dbReference>
<proteinExistence type="predicted"/>
<reference evidence="3 4" key="1">
    <citation type="journal article" date="2014" name="Genome Biol. Evol.">
        <title>Comparative genomics and transcriptomics analyses reveal divergent lifestyle features of nematode endoparasitic fungus Hirsutella minnesotensis.</title>
        <authorList>
            <person name="Lai Y."/>
            <person name="Liu K."/>
            <person name="Zhang X."/>
            <person name="Zhang X."/>
            <person name="Li K."/>
            <person name="Wang N."/>
            <person name="Shu C."/>
            <person name="Wu Y."/>
            <person name="Wang C."/>
            <person name="Bushley K.E."/>
            <person name="Xiang M."/>
            <person name="Liu X."/>
        </authorList>
    </citation>
    <scope>NUCLEOTIDE SEQUENCE [LARGE SCALE GENOMIC DNA]</scope>
    <source>
        <strain evidence="3 4">3608</strain>
    </source>
</reference>
<dbReference type="OrthoDB" id="5126878at2759"/>
<name>A0A0F7ZPN0_9HYPO</name>
<keyword evidence="2" id="KW-0472">Membrane</keyword>
<sequence length="436" mass="48312">MSSAFGNKLTSLETEMGFSGIESLFRIFGDRYDWHLHILRLPSLTPALENALLALCTARLGRQGSRPGLGQKSLQLYTKGVALVRRDVLNASAQTAVDEQSLAACLSLLLYEAVECPGGTMDGYQAHYRGCLELLRLRGAVSSTSALAHATLQILRLHTIHIVLGDPPCALFLDQPEWLDIPWTGQSYGKSSFDRLVDILLNVSKYYTQTHVLVTNPRSLLQNASILIEQGQRLKDLLESWFKGFQAAVPGPLYHVELSKIETAFDELELGKLLPIAFYFPSFSVGQALVYYWIAIVIIQSRLHQTQAYLESLDSNELPCTCGTAGETPSSCVRHFSADSPPSFGTNDVDVRAAACNICQSVEYFLQDTMRGFGLASMLPGLMWVKWFWSQKLDSHCWDRELAWIDDVVGRIHSSGYGIAAALGGRLREGEKSQSR</sequence>
<dbReference type="InterPro" id="IPR053178">
    <property type="entry name" value="Osmoadaptation_assoc"/>
</dbReference>
<dbReference type="Proteomes" id="UP000054481">
    <property type="component" value="Unassembled WGS sequence"/>
</dbReference>
<keyword evidence="1" id="KW-0539">Nucleus</keyword>
<protein>
    <recommendedName>
        <fullName evidence="5">Transcription factor domain-containing protein</fullName>
    </recommendedName>
</protein>
<dbReference type="InterPro" id="IPR021858">
    <property type="entry name" value="Fun_TF"/>
</dbReference>
<evidence type="ECO:0000313" key="3">
    <source>
        <dbReference type="EMBL" id="KJZ75785.1"/>
    </source>
</evidence>
<dbReference type="PANTHER" id="PTHR38111">
    <property type="entry name" value="ZN(2)-C6 FUNGAL-TYPE DOMAIN-CONTAINING PROTEIN-RELATED"/>
    <property type="match status" value="1"/>
</dbReference>
<keyword evidence="2" id="KW-0812">Transmembrane</keyword>
<evidence type="ECO:0008006" key="5">
    <source>
        <dbReference type="Google" id="ProtNLM"/>
    </source>
</evidence>
<keyword evidence="4" id="KW-1185">Reference proteome</keyword>
<dbReference type="EMBL" id="KQ030515">
    <property type="protein sequence ID" value="KJZ75785.1"/>
    <property type="molecule type" value="Genomic_DNA"/>
</dbReference>
<dbReference type="Pfam" id="PF11951">
    <property type="entry name" value="Fungal_trans_2"/>
    <property type="match status" value="1"/>
</dbReference>
<organism evidence="3 4">
    <name type="scientific">Hirsutella minnesotensis 3608</name>
    <dbReference type="NCBI Taxonomy" id="1043627"/>
    <lineage>
        <taxon>Eukaryota</taxon>
        <taxon>Fungi</taxon>
        <taxon>Dikarya</taxon>
        <taxon>Ascomycota</taxon>
        <taxon>Pezizomycotina</taxon>
        <taxon>Sordariomycetes</taxon>
        <taxon>Hypocreomycetidae</taxon>
        <taxon>Hypocreales</taxon>
        <taxon>Ophiocordycipitaceae</taxon>
        <taxon>Hirsutella</taxon>
    </lineage>
</organism>
<feature type="transmembrane region" description="Helical" evidence="2">
    <location>
        <begin position="278"/>
        <end position="299"/>
    </location>
</feature>
<evidence type="ECO:0000313" key="4">
    <source>
        <dbReference type="Proteomes" id="UP000054481"/>
    </source>
</evidence>